<keyword evidence="1" id="KW-0732">Signal</keyword>
<feature type="signal peptide" evidence="1">
    <location>
        <begin position="1"/>
        <end position="22"/>
    </location>
</feature>
<proteinExistence type="predicted"/>
<evidence type="ECO:0000256" key="1">
    <source>
        <dbReference type="SAM" id="SignalP"/>
    </source>
</evidence>
<dbReference type="AlphaFoldDB" id="A0A8H7U5L6"/>
<reference evidence="2" key="1">
    <citation type="submission" date="2020-11" db="EMBL/GenBank/DDBJ databases">
        <authorList>
            <person name="Koelle M."/>
            <person name="Horta M.A.C."/>
            <person name="Nowrousian M."/>
            <person name="Ohm R.A."/>
            <person name="Benz P."/>
            <person name="Pilgard A."/>
        </authorList>
    </citation>
    <scope>NUCLEOTIDE SEQUENCE</scope>
    <source>
        <strain evidence="2">FPRL280</strain>
    </source>
</reference>
<comment type="caution">
    <text evidence="2">The sequence shown here is derived from an EMBL/GenBank/DDBJ whole genome shotgun (WGS) entry which is preliminary data.</text>
</comment>
<dbReference type="Proteomes" id="UP000639403">
    <property type="component" value="Unassembled WGS sequence"/>
</dbReference>
<evidence type="ECO:0000313" key="3">
    <source>
        <dbReference type="Proteomes" id="UP000639403"/>
    </source>
</evidence>
<reference evidence="2" key="2">
    <citation type="journal article" name="Front. Microbiol.">
        <title>Degradative Capacity of Two Strains of Rhodonia placenta: From Phenotype to Genotype.</title>
        <authorList>
            <person name="Kolle M."/>
            <person name="Horta M.A.C."/>
            <person name="Nowrousian M."/>
            <person name="Ohm R.A."/>
            <person name="Benz J.P."/>
            <person name="Pilgard A."/>
        </authorList>
    </citation>
    <scope>NUCLEOTIDE SEQUENCE</scope>
    <source>
        <strain evidence="2">FPRL280</strain>
    </source>
</reference>
<dbReference type="EMBL" id="JADOXO010000017">
    <property type="protein sequence ID" value="KAF9819573.1"/>
    <property type="molecule type" value="Genomic_DNA"/>
</dbReference>
<gene>
    <name evidence="2" type="ORF">IEO21_02037</name>
</gene>
<protein>
    <submittedName>
        <fullName evidence="2">Uncharacterized protein</fullName>
    </submittedName>
</protein>
<organism evidence="2 3">
    <name type="scientific">Rhodonia placenta</name>
    <dbReference type="NCBI Taxonomy" id="104341"/>
    <lineage>
        <taxon>Eukaryota</taxon>
        <taxon>Fungi</taxon>
        <taxon>Dikarya</taxon>
        <taxon>Basidiomycota</taxon>
        <taxon>Agaricomycotina</taxon>
        <taxon>Agaricomycetes</taxon>
        <taxon>Polyporales</taxon>
        <taxon>Adustoporiaceae</taxon>
        <taxon>Rhodonia</taxon>
    </lineage>
</organism>
<sequence>MHFSVPFVAIAMLAVGMVSVSAIPLASPEPQTLPGLCLKEGEYCINSQNLSICCEGLTCEASNGMPTAEFGAHTAHSAQSDTAYFAQSITAYFAQSRSAQHGVRRPPLATDVTRCDLAKRDHAVML</sequence>
<accession>A0A8H7U5L6</accession>
<name>A0A8H7U5L6_9APHY</name>
<evidence type="ECO:0000313" key="2">
    <source>
        <dbReference type="EMBL" id="KAF9819573.1"/>
    </source>
</evidence>
<feature type="chain" id="PRO_5034485882" evidence="1">
    <location>
        <begin position="23"/>
        <end position="126"/>
    </location>
</feature>